<dbReference type="Gene3D" id="3.40.630.30">
    <property type="match status" value="1"/>
</dbReference>
<evidence type="ECO:0000313" key="3">
    <source>
        <dbReference type="Proteomes" id="UP000094067"/>
    </source>
</evidence>
<dbReference type="PANTHER" id="PTHR43451">
    <property type="entry name" value="ACETYLTRANSFERASE (GNAT) FAMILY PROTEIN"/>
    <property type="match status" value="1"/>
</dbReference>
<dbReference type="RefSeq" id="WP_167578432.1">
    <property type="nucleotide sequence ID" value="NZ_MCGH01000001.1"/>
</dbReference>
<keyword evidence="2" id="KW-0808">Transferase</keyword>
<dbReference type="Proteomes" id="UP000094067">
    <property type="component" value="Unassembled WGS sequence"/>
</dbReference>
<evidence type="ECO:0000259" key="1">
    <source>
        <dbReference type="PROSITE" id="PS51186"/>
    </source>
</evidence>
<gene>
    <name evidence="2" type="ORF">BEI61_00735</name>
</gene>
<dbReference type="InterPro" id="IPR052564">
    <property type="entry name" value="N-acetyltrans/Recomb-assoc"/>
</dbReference>
<dbReference type="AlphaFoldDB" id="A0A1E3ALW6"/>
<dbReference type="GO" id="GO:0016747">
    <property type="term" value="F:acyltransferase activity, transferring groups other than amino-acyl groups"/>
    <property type="evidence" value="ECO:0007669"/>
    <property type="project" value="InterPro"/>
</dbReference>
<feature type="domain" description="N-acetyltransferase" evidence="1">
    <location>
        <begin position="2"/>
        <end position="154"/>
    </location>
</feature>
<reference evidence="2 3" key="1">
    <citation type="submission" date="2016-07" db="EMBL/GenBank/DDBJ databases">
        <title>Characterization of isolates of Eisenbergiella tayi derived from blood cultures, using whole genome sequencing.</title>
        <authorList>
            <person name="Burdz T."/>
            <person name="Wiebe D."/>
            <person name="Huynh C."/>
            <person name="Bernard K."/>
        </authorList>
    </citation>
    <scope>NUCLEOTIDE SEQUENCE [LARGE SCALE GENOMIC DNA]</scope>
    <source>
        <strain evidence="2 3">NML 110608</strain>
    </source>
</reference>
<sequence length="155" mass="17846">MIEVRMLDEKETEEAFSLIWEVFLEFVAPDYTQEGIDNFYQEYIHEAGFRNKFTDKREVMYGAFVGENLAGVLSFSDKNTVSCVFVRGKYHKMGIGRCLFEKAVEEMLSRGADKIRLNASPYAVPFYHHLGFQDTGAQAVYKGIVYTPMELLLKI</sequence>
<dbReference type="InterPro" id="IPR000182">
    <property type="entry name" value="GNAT_dom"/>
</dbReference>
<dbReference type="SUPFAM" id="SSF55729">
    <property type="entry name" value="Acyl-CoA N-acyltransferases (Nat)"/>
    <property type="match status" value="1"/>
</dbReference>
<dbReference type="InterPro" id="IPR016181">
    <property type="entry name" value="Acyl_CoA_acyltransferase"/>
</dbReference>
<proteinExistence type="predicted"/>
<dbReference type="Pfam" id="PF13673">
    <property type="entry name" value="Acetyltransf_10"/>
    <property type="match status" value="1"/>
</dbReference>
<accession>A0A1E3ALW6</accession>
<dbReference type="EMBL" id="MCGH01000001">
    <property type="protein sequence ID" value="ODM09106.1"/>
    <property type="molecule type" value="Genomic_DNA"/>
</dbReference>
<protein>
    <submittedName>
        <fullName evidence="2">Putative acetyltransferase</fullName>
    </submittedName>
</protein>
<evidence type="ECO:0000313" key="2">
    <source>
        <dbReference type="EMBL" id="ODM09106.1"/>
    </source>
</evidence>
<dbReference type="PROSITE" id="PS51186">
    <property type="entry name" value="GNAT"/>
    <property type="match status" value="1"/>
</dbReference>
<name>A0A1E3ALW6_9FIRM</name>
<comment type="caution">
    <text evidence="2">The sequence shown here is derived from an EMBL/GenBank/DDBJ whole genome shotgun (WGS) entry which is preliminary data.</text>
</comment>
<dbReference type="PANTHER" id="PTHR43451:SF1">
    <property type="entry name" value="ACETYLTRANSFERASE"/>
    <property type="match status" value="1"/>
</dbReference>
<dbReference type="CDD" id="cd04301">
    <property type="entry name" value="NAT_SF"/>
    <property type="match status" value="1"/>
</dbReference>
<organism evidence="2 3">
    <name type="scientific">Eisenbergiella tayi</name>
    <dbReference type="NCBI Taxonomy" id="1432052"/>
    <lineage>
        <taxon>Bacteria</taxon>
        <taxon>Bacillati</taxon>
        <taxon>Bacillota</taxon>
        <taxon>Clostridia</taxon>
        <taxon>Lachnospirales</taxon>
        <taxon>Lachnospiraceae</taxon>
        <taxon>Eisenbergiella</taxon>
    </lineage>
</organism>